<name>A0A444W958_9FLAO</name>
<protein>
    <submittedName>
        <fullName evidence="1">Pentapeptide repeat protein</fullName>
    </submittedName>
</protein>
<proteinExistence type="predicted"/>
<dbReference type="InterPro" id="IPR001646">
    <property type="entry name" value="5peptide_repeat"/>
</dbReference>
<dbReference type="RefSeq" id="WP_129751239.1">
    <property type="nucleotide sequence ID" value="NZ_JUIW01000007.1"/>
</dbReference>
<dbReference type="SUPFAM" id="SSF141571">
    <property type="entry name" value="Pentapeptide repeat-like"/>
    <property type="match status" value="1"/>
</dbReference>
<dbReference type="InterPro" id="IPR052949">
    <property type="entry name" value="PA_immunity-related"/>
</dbReference>
<reference evidence="1 2" key="1">
    <citation type="submission" date="2014-12" db="EMBL/GenBank/DDBJ databases">
        <title>Genome sequence of Flavobacterium beibuense RSKm HC5.</title>
        <authorList>
            <person name="Kim J.F."/>
            <person name="Song J.Y."/>
            <person name="Kwak M.-J."/>
            <person name="Lee S.-W."/>
        </authorList>
    </citation>
    <scope>NUCLEOTIDE SEQUENCE [LARGE SCALE GENOMIC DNA]</scope>
    <source>
        <strain evidence="1 2">RSKm HC5</strain>
    </source>
</reference>
<dbReference type="Proteomes" id="UP000289775">
    <property type="component" value="Unassembled WGS sequence"/>
</dbReference>
<sequence length="188" mass="21322">MEFTEGIDFKGKDYTTSAFARGEYENCTFTGCNFSGTDLTGVMFTECDFTDCNFSNAKCKGTGFKEVFFKDCKLTGLNFSIADPFLLAMNFTDCYLNLTSFYQLKLKKSHFINCNLQEADLTETDFTEASFTNCDFKHAIFENTILEKADLRSSINYSIDPEQNRIKKAKFSLPDVTGLLDKFNIVIS</sequence>
<dbReference type="Gene3D" id="2.160.20.80">
    <property type="entry name" value="E3 ubiquitin-protein ligase SopA"/>
    <property type="match status" value="1"/>
</dbReference>
<dbReference type="AlphaFoldDB" id="A0A444W958"/>
<evidence type="ECO:0000313" key="1">
    <source>
        <dbReference type="EMBL" id="RYJ42323.1"/>
    </source>
</evidence>
<organism evidence="1 2">
    <name type="scientific">Flavobacterium beibuense</name>
    <dbReference type="NCBI Taxonomy" id="657326"/>
    <lineage>
        <taxon>Bacteria</taxon>
        <taxon>Pseudomonadati</taxon>
        <taxon>Bacteroidota</taxon>
        <taxon>Flavobacteriia</taxon>
        <taxon>Flavobacteriales</taxon>
        <taxon>Flavobacteriaceae</taxon>
        <taxon>Flavobacterium</taxon>
    </lineage>
</organism>
<accession>A0A444W958</accession>
<keyword evidence="2" id="KW-1185">Reference proteome</keyword>
<comment type="caution">
    <text evidence="1">The sequence shown here is derived from an EMBL/GenBank/DDBJ whole genome shotgun (WGS) entry which is preliminary data.</text>
</comment>
<dbReference type="Pfam" id="PF00805">
    <property type="entry name" value="Pentapeptide"/>
    <property type="match status" value="2"/>
</dbReference>
<dbReference type="OrthoDB" id="67652at2"/>
<dbReference type="EMBL" id="JUIW01000007">
    <property type="protein sequence ID" value="RYJ42323.1"/>
    <property type="molecule type" value="Genomic_DNA"/>
</dbReference>
<dbReference type="PANTHER" id="PTHR42999">
    <property type="entry name" value="ANTIBIOTIC RESISTANCE PROTEIN MCBG"/>
    <property type="match status" value="1"/>
</dbReference>
<evidence type="ECO:0000313" key="2">
    <source>
        <dbReference type="Proteomes" id="UP000289775"/>
    </source>
</evidence>
<dbReference type="PANTHER" id="PTHR42999:SF1">
    <property type="entry name" value="PENTAPEPTIDE REPEAT-CONTAINING PROTEIN"/>
    <property type="match status" value="1"/>
</dbReference>
<gene>
    <name evidence="1" type="ORF">NU09_2109</name>
</gene>